<dbReference type="AlphaFoldDB" id="A0A7J6P788"/>
<dbReference type="SUPFAM" id="SSF53335">
    <property type="entry name" value="S-adenosyl-L-methionine-dependent methyltransferases"/>
    <property type="match status" value="1"/>
</dbReference>
<dbReference type="PROSITE" id="PS50012">
    <property type="entry name" value="RCC1_3"/>
    <property type="match status" value="6"/>
</dbReference>
<proteinExistence type="predicted"/>
<dbReference type="InterPro" id="IPR029063">
    <property type="entry name" value="SAM-dependent_MTases_sf"/>
</dbReference>
<dbReference type="InterPro" id="IPR055135">
    <property type="entry name" value="PRMT_dom"/>
</dbReference>
<dbReference type="PROSITE" id="PS00626">
    <property type="entry name" value="RCC1_2"/>
    <property type="match status" value="2"/>
</dbReference>
<feature type="repeat" description="RCC1" evidence="5">
    <location>
        <begin position="754"/>
        <end position="802"/>
    </location>
</feature>
<dbReference type="Gene3D" id="2.130.10.30">
    <property type="entry name" value="Regulator of chromosome condensation 1/beta-lactamase-inhibitor protein II"/>
    <property type="match status" value="2"/>
</dbReference>
<dbReference type="InterPro" id="IPR025799">
    <property type="entry name" value="Arg_MeTrfase"/>
</dbReference>
<dbReference type="InterPro" id="IPR000408">
    <property type="entry name" value="Reg_chr_condens"/>
</dbReference>
<gene>
    <name evidence="9" type="ORF">FOZ60_014452</name>
</gene>
<dbReference type="PANTHER" id="PTHR22870:SF466">
    <property type="entry name" value="ANKYRIN REPEAT-CONTAINING PROTEIN"/>
    <property type="match status" value="1"/>
</dbReference>
<feature type="repeat" description="RCC1" evidence="5">
    <location>
        <begin position="485"/>
        <end position="536"/>
    </location>
</feature>
<evidence type="ECO:0000256" key="2">
    <source>
        <dbReference type="ARBA" id="ARBA00022679"/>
    </source>
</evidence>
<dbReference type="Pfam" id="PF00415">
    <property type="entry name" value="RCC1"/>
    <property type="match status" value="1"/>
</dbReference>
<feature type="domain" description="RCC1-like" evidence="8">
    <location>
        <begin position="470"/>
        <end position="730"/>
    </location>
</feature>
<protein>
    <submittedName>
        <fullName evidence="9">Uncharacterized protein</fullName>
    </submittedName>
</protein>
<dbReference type="PROSITE" id="PS51678">
    <property type="entry name" value="SAM_MT_PRMT"/>
    <property type="match status" value="1"/>
</dbReference>
<dbReference type="Gene3D" id="2.70.160.11">
    <property type="entry name" value="Hnrnp arginine n-methyltransferase1"/>
    <property type="match status" value="1"/>
</dbReference>
<feature type="repeat" description="RCC1" evidence="5">
    <location>
        <begin position="701"/>
        <end position="752"/>
    </location>
</feature>
<evidence type="ECO:0000259" key="7">
    <source>
        <dbReference type="Pfam" id="PF22528"/>
    </source>
</evidence>
<keyword evidence="3 6" id="KW-0949">S-adenosyl-L-methionine</keyword>
<feature type="repeat" description="RCC1" evidence="5">
    <location>
        <begin position="537"/>
        <end position="589"/>
    </location>
</feature>
<keyword evidence="2 6" id="KW-0808">Transferase</keyword>
<evidence type="ECO:0000256" key="5">
    <source>
        <dbReference type="PROSITE-ProRule" id="PRU00235"/>
    </source>
</evidence>
<keyword evidence="1 6" id="KW-0489">Methyltransferase</keyword>
<dbReference type="Pfam" id="PF22528">
    <property type="entry name" value="PRMT_C"/>
    <property type="match status" value="1"/>
</dbReference>
<comment type="caution">
    <text evidence="9">The sequence shown here is derived from an EMBL/GenBank/DDBJ whole genome shotgun (WGS) entry which is preliminary data.</text>
</comment>
<dbReference type="SUPFAM" id="SSF50985">
    <property type="entry name" value="RCC1/BLIP-II"/>
    <property type="match status" value="2"/>
</dbReference>
<dbReference type="Proteomes" id="UP000541610">
    <property type="component" value="Unassembled WGS sequence"/>
</dbReference>
<dbReference type="PRINTS" id="PR00633">
    <property type="entry name" value="RCCNDNSATION"/>
</dbReference>
<dbReference type="InterPro" id="IPR009091">
    <property type="entry name" value="RCC1/BLIP-II"/>
</dbReference>
<name>A0A7J6P788_PEROL</name>
<evidence type="ECO:0000256" key="3">
    <source>
        <dbReference type="ARBA" id="ARBA00022691"/>
    </source>
</evidence>
<organism evidence="9 10">
    <name type="scientific">Perkinsus olseni</name>
    <name type="common">Perkinsus atlanticus</name>
    <dbReference type="NCBI Taxonomy" id="32597"/>
    <lineage>
        <taxon>Eukaryota</taxon>
        <taxon>Sar</taxon>
        <taxon>Alveolata</taxon>
        <taxon>Perkinsozoa</taxon>
        <taxon>Perkinsea</taxon>
        <taxon>Perkinsida</taxon>
        <taxon>Perkinsidae</taxon>
        <taxon>Perkinsus</taxon>
    </lineage>
</organism>
<dbReference type="Pfam" id="PF25390">
    <property type="entry name" value="WD40_RLD"/>
    <property type="match status" value="1"/>
</dbReference>
<sequence>MAKDVSSRSDVDRFFADFDLGPVEQVSSRDFYFNSYSHREAYEELLKDEVHQEAYRTAILANKHLFRDRVVLVVGCGLGLAPYLVAEAGAKVVLAQEKNLIGRYISRIARLNGHDNIVSVPGDITDPEFALPYGLTEVDIIVSEPMGYLLLHESRIRDVIVARDRFLKPGGKMFPSRFTVNLCAVAAPQEYCLWMDFWEDVQGFDFSDPCQRLTMGTPLISAASQLGSDKDHSSEDAWQRSQLTSTPAELFAIDLMTAPPDITTRPEFLCGEFELFPIPQSGPDEEDTDTPDAHVLTDAVLTHGRSCTDLQYRVDALVVWFDVKFDHAHVPVEYSTGPEVPWTLWQQTILRLPPPSFTGTGAPECRLDASAMLQPGRTLRGRMALRQASADRRDIDIKLSMEDGRGGSINTLSSFGARCEPLKLFTMLIDPVFARLPIVDIARAELRLHGNDTTSVLRLRLLLERLQCRSSVAAGSIHSACLHDGKAYTFGTGTSGQLGHGVFRDEPRPLLVASLNHLTVAAVACGDRHTLFLCTTGVVFGTGRNTFGQLASDDLRDFPSPRKIDVEVPSSTPIDVRCGGDHSMVLLANGHVVAFGWNAFGQLGIGVSTFGASTVAAVSSPTLVHPPGPGIRFVSVSCGFAHSLFLSDSGRVYSCGMGSHGQLGNNDRSHRWVPTFIPTIDRCTMVSCGGHHSLVLCDPLREVYAFGSGSTGKLGRGDDMGDSAIPVKVSGQLPPVASVCCGGAHSLVITRHNSALYGFGMGRRGQLGDGQRRSNPLPTGPVTSGVQCMAGGGYHTIAALDSGGIIVFGRSTRGQLGLGFVEDVSVPWPLELPVHESHDSVS</sequence>
<feature type="repeat" description="RCC1" evidence="5">
    <location>
        <begin position="590"/>
        <end position="649"/>
    </location>
</feature>
<accession>A0A7J6P788</accession>
<dbReference type="Gene3D" id="3.40.50.150">
    <property type="entry name" value="Vaccinia Virus protein VP39"/>
    <property type="match status" value="1"/>
</dbReference>
<dbReference type="InterPro" id="IPR051210">
    <property type="entry name" value="Ub_ligase/GEF_domain"/>
</dbReference>
<keyword evidence="4" id="KW-0677">Repeat</keyword>
<evidence type="ECO:0000259" key="8">
    <source>
        <dbReference type="Pfam" id="PF25390"/>
    </source>
</evidence>
<dbReference type="CDD" id="cd02440">
    <property type="entry name" value="AdoMet_MTases"/>
    <property type="match status" value="1"/>
</dbReference>
<dbReference type="GO" id="GO:0016274">
    <property type="term" value="F:protein-arginine N-methyltransferase activity"/>
    <property type="evidence" value="ECO:0007669"/>
    <property type="project" value="InterPro"/>
</dbReference>
<feature type="repeat" description="RCC1" evidence="5">
    <location>
        <begin position="650"/>
        <end position="699"/>
    </location>
</feature>
<evidence type="ECO:0000256" key="1">
    <source>
        <dbReference type="ARBA" id="ARBA00022603"/>
    </source>
</evidence>
<dbReference type="GO" id="GO:0032259">
    <property type="term" value="P:methylation"/>
    <property type="evidence" value="ECO:0007669"/>
    <property type="project" value="UniProtKB-KW"/>
</dbReference>
<reference evidence="9 10" key="1">
    <citation type="submission" date="2020-04" db="EMBL/GenBank/DDBJ databases">
        <title>Perkinsus olseni comparative genomics.</title>
        <authorList>
            <person name="Bogema D.R."/>
        </authorList>
    </citation>
    <scope>NUCLEOTIDE SEQUENCE [LARGE SCALE GENOMIC DNA]</scope>
    <source>
        <strain evidence="9">00978-12</strain>
    </source>
</reference>
<evidence type="ECO:0000313" key="9">
    <source>
        <dbReference type="EMBL" id="KAF4691965.1"/>
    </source>
</evidence>
<dbReference type="PANTHER" id="PTHR22870">
    <property type="entry name" value="REGULATOR OF CHROMOSOME CONDENSATION"/>
    <property type="match status" value="1"/>
</dbReference>
<evidence type="ECO:0000313" key="10">
    <source>
        <dbReference type="Proteomes" id="UP000541610"/>
    </source>
</evidence>
<feature type="domain" description="Protein arginine N-methyltransferase" evidence="7">
    <location>
        <begin position="189"/>
        <end position="400"/>
    </location>
</feature>
<dbReference type="InterPro" id="IPR058923">
    <property type="entry name" value="RCC1-like_dom"/>
</dbReference>
<dbReference type="OrthoDB" id="444407at2759"/>
<evidence type="ECO:0000256" key="4">
    <source>
        <dbReference type="ARBA" id="ARBA00022737"/>
    </source>
</evidence>
<dbReference type="EMBL" id="JABANP010000068">
    <property type="protein sequence ID" value="KAF4691965.1"/>
    <property type="molecule type" value="Genomic_DNA"/>
</dbReference>
<evidence type="ECO:0000256" key="6">
    <source>
        <dbReference type="PROSITE-ProRule" id="PRU01015"/>
    </source>
</evidence>